<gene>
    <name evidence="2" type="ORF">MNBD_IGNAVI01-3035</name>
</gene>
<name>A0A3B1CYP2_9ZZZZ</name>
<proteinExistence type="predicted"/>
<dbReference type="SUPFAM" id="SSF64307">
    <property type="entry name" value="SirA-like"/>
    <property type="match status" value="1"/>
</dbReference>
<evidence type="ECO:0000259" key="1">
    <source>
        <dbReference type="Pfam" id="PF10006"/>
    </source>
</evidence>
<dbReference type="AlphaFoldDB" id="A0A3B1CYP2"/>
<reference evidence="2" key="1">
    <citation type="submission" date="2018-06" db="EMBL/GenBank/DDBJ databases">
        <authorList>
            <person name="Zhirakovskaya E."/>
        </authorList>
    </citation>
    <scope>NUCLEOTIDE SEQUENCE</scope>
</reference>
<protein>
    <recommendedName>
        <fullName evidence="1">DUF2249 domain-containing protein</fullName>
    </recommendedName>
</protein>
<feature type="non-terminal residue" evidence="2">
    <location>
        <position position="1"/>
    </location>
</feature>
<feature type="domain" description="DUF2249" evidence="1">
    <location>
        <begin position="1"/>
        <end position="46"/>
    </location>
</feature>
<accession>A0A3B1CYP2</accession>
<organism evidence="2">
    <name type="scientific">hydrothermal vent metagenome</name>
    <dbReference type="NCBI Taxonomy" id="652676"/>
    <lineage>
        <taxon>unclassified sequences</taxon>
        <taxon>metagenomes</taxon>
        <taxon>ecological metagenomes</taxon>
    </lineage>
</organism>
<dbReference type="InterPro" id="IPR036868">
    <property type="entry name" value="TusA-like_sf"/>
</dbReference>
<dbReference type="Pfam" id="PF10006">
    <property type="entry name" value="DUF2249"/>
    <property type="match status" value="1"/>
</dbReference>
<evidence type="ECO:0000313" key="2">
    <source>
        <dbReference type="EMBL" id="VAX29018.1"/>
    </source>
</evidence>
<dbReference type="EMBL" id="UOGD01000435">
    <property type="protein sequence ID" value="VAX29018.1"/>
    <property type="molecule type" value="Genomic_DNA"/>
</dbReference>
<dbReference type="InterPro" id="IPR018720">
    <property type="entry name" value="DUF2249"/>
</dbReference>
<sequence length="64" mass="7554">LEPPEPMIKVLEALSKIDSNTALLMHHHREPLMLYPKLEERGYRAFCTKINEDYYKIVIIKKKG</sequence>